<evidence type="ECO:0000256" key="2">
    <source>
        <dbReference type="ARBA" id="ARBA00022737"/>
    </source>
</evidence>
<accession>A0A4U6V5T9</accession>
<keyword evidence="2" id="KW-0677">Repeat</keyword>
<dbReference type="Gramene" id="TKW22269">
    <property type="protein sequence ID" value="TKW22269"/>
    <property type="gene ID" value="SEVIR_4G218000v2"/>
</dbReference>
<dbReference type="AlphaFoldDB" id="A0A4U6V5T9"/>
<gene>
    <name evidence="8" type="ORF">SEVIR_4G218000v2</name>
</gene>
<dbReference type="SMART" id="SM01019">
    <property type="entry name" value="B3"/>
    <property type="match status" value="1"/>
</dbReference>
<evidence type="ECO:0000256" key="6">
    <source>
        <dbReference type="ARBA" id="ARBA00023242"/>
    </source>
</evidence>
<protein>
    <recommendedName>
        <fullName evidence="7">TF-B3 domain-containing protein</fullName>
    </recommendedName>
</protein>
<reference evidence="8" key="1">
    <citation type="submission" date="2019-03" db="EMBL/GenBank/DDBJ databases">
        <title>WGS assembly of Setaria viridis.</title>
        <authorList>
            <person name="Huang P."/>
            <person name="Jenkins J."/>
            <person name="Grimwood J."/>
            <person name="Barry K."/>
            <person name="Healey A."/>
            <person name="Mamidi S."/>
            <person name="Sreedasyam A."/>
            <person name="Shu S."/>
            <person name="Feldman M."/>
            <person name="Wu J."/>
            <person name="Yu Y."/>
            <person name="Chen C."/>
            <person name="Johnson J."/>
            <person name="Rokhsar D."/>
            <person name="Baxter I."/>
            <person name="Schmutz J."/>
            <person name="Brutnell T."/>
            <person name="Kellogg E."/>
        </authorList>
    </citation>
    <scope>NUCLEOTIDE SEQUENCE [LARGE SCALE GENOMIC DNA]</scope>
</reference>
<dbReference type="PANTHER" id="PTHR31674">
    <property type="entry name" value="B3 DOMAIN-CONTAINING PROTEIN REM-LIKE 3-RELATED"/>
    <property type="match status" value="1"/>
</dbReference>
<dbReference type="Pfam" id="PF02362">
    <property type="entry name" value="B3"/>
    <property type="match status" value="1"/>
</dbReference>
<dbReference type="GO" id="GO:0003677">
    <property type="term" value="F:DNA binding"/>
    <property type="evidence" value="ECO:0007669"/>
    <property type="project" value="UniProtKB-KW"/>
</dbReference>
<keyword evidence="3" id="KW-0805">Transcription regulation</keyword>
<dbReference type="InterPro" id="IPR039218">
    <property type="entry name" value="REM_fam"/>
</dbReference>
<dbReference type="InterPro" id="IPR003340">
    <property type="entry name" value="B3_DNA-bd"/>
</dbReference>
<dbReference type="InterPro" id="IPR015300">
    <property type="entry name" value="DNA-bd_pseudobarrel_sf"/>
</dbReference>
<evidence type="ECO:0000259" key="7">
    <source>
        <dbReference type="PROSITE" id="PS50863"/>
    </source>
</evidence>
<dbReference type="SUPFAM" id="SSF101936">
    <property type="entry name" value="DNA-binding pseudobarrel domain"/>
    <property type="match status" value="1"/>
</dbReference>
<keyword evidence="9" id="KW-1185">Reference proteome</keyword>
<dbReference type="PROSITE" id="PS50863">
    <property type="entry name" value="B3"/>
    <property type="match status" value="1"/>
</dbReference>
<name>A0A4U6V5T9_SETVI</name>
<keyword evidence="6" id="KW-0539">Nucleus</keyword>
<dbReference type="CDD" id="cd10017">
    <property type="entry name" value="B3_DNA"/>
    <property type="match status" value="1"/>
</dbReference>
<evidence type="ECO:0000256" key="5">
    <source>
        <dbReference type="ARBA" id="ARBA00023163"/>
    </source>
</evidence>
<evidence type="ECO:0000256" key="3">
    <source>
        <dbReference type="ARBA" id="ARBA00023015"/>
    </source>
</evidence>
<organism evidence="8 9">
    <name type="scientific">Setaria viridis</name>
    <name type="common">Green bristlegrass</name>
    <name type="synonym">Setaria italica subsp. viridis</name>
    <dbReference type="NCBI Taxonomy" id="4556"/>
    <lineage>
        <taxon>Eukaryota</taxon>
        <taxon>Viridiplantae</taxon>
        <taxon>Streptophyta</taxon>
        <taxon>Embryophyta</taxon>
        <taxon>Tracheophyta</taxon>
        <taxon>Spermatophyta</taxon>
        <taxon>Magnoliopsida</taxon>
        <taxon>Liliopsida</taxon>
        <taxon>Poales</taxon>
        <taxon>Poaceae</taxon>
        <taxon>PACMAD clade</taxon>
        <taxon>Panicoideae</taxon>
        <taxon>Panicodae</taxon>
        <taxon>Paniceae</taxon>
        <taxon>Cenchrinae</taxon>
        <taxon>Setaria</taxon>
    </lineage>
</organism>
<evidence type="ECO:0000313" key="9">
    <source>
        <dbReference type="Proteomes" id="UP000298652"/>
    </source>
</evidence>
<comment type="subcellular location">
    <subcellularLocation>
        <location evidence="1">Nucleus</location>
    </subcellularLocation>
</comment>
<keyword evidence="4" id="KW-0238">DNA-binding</keyword>
<dbReference type="GO" id="GO:0005634">
    <property type="term" value="C:nucleus"/>
    <property type="evidence" value="ECO:0007669"/>
    <property type="project" value="UniProtKB-SubCell"/>
</dbReference>
<evidence type="ECO:0000256" key="4">
    <source>
        <dbReference type="ARBA" id="ARBA00023125"/>
    </source>
</evidence>
<feature type="domain" description="TF-B3" evidence="7">
    <location>
        <begin position="103"/>
        <end position="166"/>
    </location>
</feature>
<dbReference type="EMBL" id="CM016555">
    <property type="protein sequence ID" value="TKW22269.1"/>
    <property type="molecule type" value="Genomic_DNA"/>
</dbReference>
<dbReference type="Proteomes" id="UP000298652">
    <property type="component" value="Chromosome 4"/>
</dbReference>
<dbReference type="PANTHER" id="PTHR31674:SF62">
    <property type="entry name" value="B3 DOMAIN-CONTAINING PROTEIN REM14-RELATED"/>
    <property type="match status" value="1"/>
</dbReference>
<evidence type="ECO:0000313" key="8">
    <source>
        <dbReference type="EMBL" id="TKW22269.1"/>
    </source>
</evidence>
<proteinExistence type="predicted"/>
<sequence length="166" mass="18653">MASVMYCYFMIMGHIDCAGDKELCVSPVKKKRKTRNENTCLAVYRKKPNHSPISVKKAVSQKKLVSIEPRHSFTKRITGYKLTSLFAVKGSFCSSVGLAGACEITLKTTMGNTRSWRVRFNTANTYGYITGQGWKRFCLENKLKEGDSCTFSVIETTVWHVTIVSS</sequence>
<keyword evidence="5" id="KW-0804">Transcription</keyword>
<evidence type="ECO:0000256" key="1">
    <source>
        <dbReference type="ARBA" id="ARBA00004123"/>
    </source>
</evidence>
<dbReference type="Gene3D" id="2.40.330.10">
    <property type="entry name" value="DNA-binding pseudobarrel domain"/>
    <property type="match status" value="1"/>
</dbReference>